<name>A0A176VRS8_MARPO</name>
<evidence type="ECO:0008006" key="6">
    <source>
        <dbReference type="Google" id="ProtNLM"/>
    </source>
</evidence>
<evidence type="ECO:0000256" key="3">
    <source>
        <dbReference type="SAM" id="SignalP"/>
    </source>
</evidence>
<evidence type="ECO:0000256" key="1">
    <source>
        <dbReference type="SAM" id="MobiDB-lite"/>
    </source>
</evidence>
<feature type="signal peptide" evidence="3">
    <location>
        <begin position="1"/>
        <end position="27"/>
    </location>
</feature>
<feature type="transmembrane region" description="Helical" evidence="2">
    <location>
        <begin position="235"/>
        <end position="252"/>
    </location>
</feature>
<dbReference type="InterPro" id="IPR008972">
    <property type="entry name" value="Cupredoxin"/>
</dbReference>
<keyword evidence="2" id="KW-1133">Transmembrane helix</keyword>
<feature type="chain" id="PRO_5008051989" description="Phytocyanin domain-containing protein" evidence="3">
    <location>
        <begin position="28"/>
        <end position="253"/>
    </location>
</feature>
<protein>
    <recommendedName>
        <fullName evidence="6">Phytocyanin domain-containing protein</fullName>
    </recommendedName>
</protein>
<evidence type="ECO:0000313" key="4">
    <source>
        <dbReference type="EMBL" id="OAE23574.1"/>
    </source>
</evidence>
<organism evidence="4 5">
    <name type="scientific">Marchantia polymorpha subsp. ruderalis</name>
    <dbReference type="NCBI Taxonomy" id="1480154"/>
    <lineage>
        <taxon>Eukaryota</taxon>
        <taxon>Viridiplantae</taxon>
        <taxon>Streptophyta</taxon>
        <taxon>Embryophyta</taxon>
        <taxon>Marchantiophyta</taxon>
        <taxon>Marchantiopsida</taxon>
        <taxon>Marchantiidae</taxon>
        <taxon>Marchantiales</taxon>
        <taxon>Marchantiaceae</taxon>
        <taxon>Marchantia</taxon>
    </lineage>
</organism>
<dbReference type="EMBL" id="LVLJ01002823">
    <property type="protein sequence ID" value="OAE23574.1"/>
    <property type="molecule type" value="Genomic_DNA"/>
</dbReference>
<keyword evidence="5" id="KW-1185">Reference proteome</keyword>
<keyword evidence="3" id="KW-0732">Signal</keyword>
<keyword evidence="2" id="KW-0472">Membrane</keyword>
<accession>A0A176VRS8</accession>
<evidence type="ECO:0000313" key="5">
    <source>
        <dbReference type="Proteomes" id="UP000077202"/>
    </source>
</evidence>
<reference evidence="4" key="1">
    <citation type="submission" date="2016-03" db="EMBL/GenBank/DDBJ databases">
        <title>Mechanisms controlling the formation of the plant cell surface in tip-growing cells are functionally conserved among land plants.</title>
        <authorList>
            <person name="Honkanen S."/>
            <person name="Jones V.A."/>
            <person name="Morieri G."/>
            <person name="Champion C."/>
            <person name="Hetherington A.J."/>
            <person name="Kelly S."/>
            <person name="Saint-Marcoux D."/>
            <person name="Proust H."/>
            <person name="Prescott H."/>
            <person name="Dolan L."/>
        </authorList>
    </citation>
    <scope>NUCLEOTIDE SEQUENCE [LARGE SCALE GENOMIC DNA]</scope>
    <source>
        <tissue evidence="4">Whole gametophyte</tissue>
    </source>
</reference>
<dbReference type="AlphaFoldDB" id="A0A176VRS8"/>
<sequence length="253" mass="26796">MAGSGHRIAIWAALCLALCIAAPTVRAQAPVYGKTVKVGDSTGWTYINASTGQPADYEAWAKQQVFFVNDILELLEVIEAITASSFPSLAPCDNRNPEFNYEPNKQNLYSFDSFEGWTSCNLSAAQLLDNGTNGFSQWYLPFEGYYDFASGIYCSKGQKFRIYAVNASSIPFDSPSIDAPSPNSGPSPNMAPAPSSGGDLPPDSQLPPSMTGPTGARVPNPAPPSASAPATWKQTLLLLFVGIAACVAAAVVQ</sequence>
<dbReference type="Proteomes" id="UP000077202">
    <property type="component" value="Unassembled WGS sequence"/>
</dbReference>
<evidence type="ECO:0000256" key="2">
    <source>
        <dbReference type="SAM" id="Phobius"/>
    </source>
</evidence>
<gene>
    <name evidence="4" type="ORF">AXG93_4316s1050</name>
</gene>
<dbReference type="SUPFAM" id="SSF49503">
    <property type="entry name" value="Cupredoxins"/>
    <property type="match status" value="1"/>
</dbReference>
<proteinExistence type="predicted"/>
<dbReference type="Gene3D" id="2.60.40.420">
    <property type="entry name" value="Cupredoxins - blue copper proteins"/>
    <property type="match status" value="1"/>
</dbReference>
<feature type="region of interest" description="Disordered" evidence="1">
    <location>
        <begin position="175"/>
        <end position="227"/>
    </location>
</feature>
<comment type="caution">
    <text evidence="4">The sequence shown here is derived from an EMBL/GenBank/DDBJ whole genome shotgun (WGS) entry which is preliminary data.</text>
</comment>
<keyword evidence="2" id="KW-0812">Transmembrane</keyword>